<evidence type="ECO:0000256" key="5">
    <source>
        <dbReference type="ARBA" id="ARBA00022723"/>
    </source>
</evidence>
<evidence type="ECO:0000256" key="7">
    <source>
        <dbReference type="RuleBase" id="RU004466"/>
    </source>
</evidence>
<evidence type="ECO:0000256" key="4">
    <source>
        <dbReference type="ARBA" id="ARBA00022679"/>
    </source>
</evidence>
<gene>
    <name evidence="8" type="ORF">ATK06_1499</name>
</gene>
<evidence type="ECO:0000256" key="3">
    <source>
        <dbReference type="ARBA" id="ARBA00006706"/>
    </source>
</evidence>
<dbReference type="Gene3D" id="1.10.600.10">
    <property type="entry name" value="Farnesyl Diphosphate Synthase"/>
    <property type="match status" value="1"/>
</dbReference>
<dbReference type="PANTHER" id="PTHR12001:SF85">
    <property type="entry name" value="SHORT CHAIN ISOPRENYL DIPHOSPHATE SYNTHASE"/>
    <property type="match status" value="1"/>
</dbReference>
<keyword evidence="5" id="KW-0479">Metal-binding</keyword>
<name>A0A2A9DR53_9CORY</name>
<dbReference type="GO" id="GO:0004659">
    <property type="term" value="F:prenyltransferase activity"/>
    <property type="evidence" value="ECO:0007669"/>
    <property type="project" value="InterPro"/>
</dbReference>
<dbReference type="STRING" id="1724.GCA_001044175_01211"/>
<keyword evidence="4 7" id="KW-0808">Transferase</keyword>
<dbReference type="EMBL" id="PDJF01000001">
    <property type="protein sequence ID" value="PFG28389.1"/>
    <property type="molecule type" value="Genomic_DNA"/>
</dbReference>
<dbReference type="SUPFAM" id="SSF48576">
    <property type="entry name" value="Terpenoid synthases"/>
    <property type="match status" value="1"/>
</dbReference>
<evidence type="ECO:0000256" key="2">
    <source>
        <dbReference type="ARBA" id="ARBA00005128"/>
    </source>
</evidence>
<proteinExistence type="inferred from homology"/>
<comment type="cofactor">
    <cofactor evidence="1">
        <name>Mg(2+)</name>
        <dbReference type="ChEBI" id="CHEBI:18420"/>
    </cofactor>
</comment>
<comment type="pathway">
    <text evidence="2">Isoprenoid biosynthesis.</text>
</comment>
<dbReference type="Proteomes" id="UP000221653">
    <property type="component" value="Unassembled WGS sequence"/>
</dbReference>
<dbReference type="OrthoDB" id="4497239at2"/>
<keyword evidence="9" id="KW-1185">Reference proteome</keyword>
<dbReference type="GO" id="GO:0008299">
    <property type="term" value="P:isoprenoid biosynthetic process"/>
    <property type="evidence" value="ECO:0007669"/>
    <property type="project" value="InterPro"/>
</dbReference>
<dbReference type="PROSITE" id="PS00723">
    <property type="entry name" value="POLYPRENYL_SYNTHASE_1"/>
    <property type="match status" value="1"/>
</dbReference>
<evidence type="ECO:0000256" key="1">
    <source>
        <dbReference type="ARBA" id="ARBA00001946"/>
    </source>
</evidence>
<organism evidence="8 9">
    <name type="scientific">Corynebacterium renale</name>
    <dbReference type="NCBI Taxonomy" id="1724"/>
    <lineage>
        <taxon>Bacteria</taxon>
        <taxon>Bacillati</taxon>
        <taxon>Actinomycetota</taxon>
        <taxon>Actinomycetes</taxon>
        <taxon>Mycobacteriales</taxon>
        <taxon>Corynebacteriaceae</taxon>
        <taxon>Corynebacterium</taxon>
    </lineage>
</organism>
<dbReference type="SFLD" id="SFLDS00005">
    <property type="entry name" value="Isoprenoid_Synthase_Type_I"/>
    <property type="match status" value="1"/>
</dbReference>
<comment type="caution">
    <text evidence="8">The sequence shown here is derived from an EMBL/GenBank/DDBJ whole genome shotgun (WGS) entry which is preliminary data.</text>
</comment>
<reference evidence="8 9" key="1">
    <citation type="submission" date="2017-10" db="EMBL/GenBank/DDBJ databases">
        <title>Sequencing the genomes of 1000 actinobacteria strains.</title>
        <authorList>
            <person name="Klenk H.-P."/>
        </authorList>
    </citation>
    <scope>NUCLEOTIDE SEQUENCE [LARGE SCALE GENOMIC DNA]</scope>
    <source>
        <strain evidence="8 9">DSM 20688</strain>
    </source>
</reference>
<dbReference type="AlphaFoldDB" id="A0A2A9DR53"/>
<dbReference type="RefSeq" id="WP_098389107.1">
    <property type="nucleotide sequence ID" value="NZ_LS483404.1"/>
</dbReference>
<keyword evidence="6" id="KW-0460">Magnesium</keyword>
<accession>A0A2A9DR53</accession>
<comment type="similarity">
    <text evidence="3 7">Belongs to the FPP/GGPP synthase family.</text>
</comment>
<dbReference type="GO" id="GO:0046872">
    <property type="term" value="F:metal ion binding"/>
    <property type="evidence" value="ECO:0007669"/>
    <property type="project" value="UniProtKB-KW"/>
</dbReference>
<dbReference type="SFLD" id="SFLDG01017">
    <property type="entry name" value="Polyprenyl_Transferase_Like"/>
    <property type="match status" value="1"/>
</dbReference>
<dbReference type="PANTHER" id="PTHR12001">
    <property type="entry name" value="GERANYLGERANYL PYROPHOSPHATE SYNTHASE"/>
    <property type="match status" value="1"/>
</dbReference>
<evidence type="ECO:0000313" key="9">
    <source>
        <dbReference type="Proteomes" id="UP000221653"/>
    </source>
</evidence>
<sequence>MNLQEIQSNPELLTPETMPAAVHAVLTEYMDSRAADVAAIGSPVVEAVEYLRSFVLDGGKRVRPMYGWAGFVGAGGLDGEEDPLAVLRAVSSLEFIQACALIHDDIIDVSDTRRGNPTVYRAVEKHHSAAGWLGDSEHFGISAAILIGDLALVWAEDMLHDAGLSPEAYSRAWAPWRAMRTEVIGGQLLDISLEAAGSEDIALANAVNRFKTAAYTIERPLHIGAAIADASQETIDAFRGYGHDIGIAYQLRDDQLGVFGDPSVTGKPAGDDLREGKRTELLATALPLVEASAPEDAQLLRSHVGRTQDTDTIARMTAIIEASGAVAKIEERIDALFASGVAHLERGGIKPEVIASLSQLAHAATQRRA</sequence>
<evidence type="ECO:0000313" key="8">
    <source>
        <dbReference type="EMBL" id="PFG28389.1"/>
    </source>
</evidence>
<dbReference type="InterPro" id="IPR033749">
    <property type="entry name" value="Polyprenyl_synt_CS"/>
</dbReference>
<dbReference type="InterPro" id="IPR008949">
    <property type="entry name" value="Isoprenoid_synthase_dom_sf"/>
</dbReference>
<dbReference type="InterPro" id="IPR000092">
    <property type="entry name" value="Polyprenyl_synt"/>
</dbReference>
<protein>
    <submittedName>
        <fullName evidence="8">Geranylgeranyl diphosphate synthase type I</fullName>
    </submittedName>
</protein>
<dbReference type="CDD" id="cd00685">
    <property type="entry name" value="Trans_IPPS_HT"/>
    <property type="match status" value="1"/>
</dbReference>
<evidence type="ECO:0000256" key="6">
    <source>
        <dbReference type="ARBA" id="ARBA00022842"/>
    </source>
</evidence>
<dbReference type="Pfam" id="PF00348">
    <property type="entry name" value="polyprenyl_synt"/>
    <property type="match status" value="1"/>
</dbReference>